<evidence type="ECO:0000259" key="1">
    <source>
        <dbReference type="Pfam" id="PF00583"/>
    </source>
</evidence>
<reference evidence="2 3" key="1">
    <citation type="submission" date="2018-11" db="EMBL/GenBank/DDBJ databases">
        <title>Complete genome sequencing of the Actinobacteria Serinibacter sp. K3-2.</title>
        <authorList>
            <person name="Rakitin A.L."/>
            <person name="Beletsky A.V."/>
            <person name="Mardanov A.V."/>
            <person name="Ravin N.V."/>
            <person name="Gromova A.S."/>
            <person name="Filippova S.N."/>
            <person name="Gal'Chenko V.F."/>
        </authorList>
    </citation>
    <scope>NUCLEOTIDE SEQUENCE [LARGE SCALE GENOMIC DNA]</scope>
    <source>
        <strain evidence="2 3">K3-2</strain>
    </source>
</reference>
<keyword evidence="2" id="KW-0808">Transferase</keyword>
<dbReference type="InterPro" id="IPR000182">
    <property type="entry name" value="GNAT_dom"/>
</dbReference>
<dbReference type="Gene3D" id="3.40.630.30">
    <property type="match status" value="1"/>
</dbReference>
<dbReference type="SUPFAM" id="SSF55729">
    <property type="entry name" value="Acyl-CoA N-acyltransferases (Nat)"/>
    <property type="match status" value="1"/>
</dbReference>
<dbReference type="GO" id="GO:0016747">
    <property type="term" value="F:acyltransferase activity, transferring groups other than amino-acyl groups"/>
    <property type="evidence" value="ECO:0007669"/>
    <property type="project" value="InterPro"/>
</dbReference>
<dbReference type="Pfam" id="PF00583">
    <property type="entry name" value="Acetyltransf_1"/>
    <property type="match status" value="1"/>
</dbReference>
<dbReference type="Proteomes" id="UP000297318">
    <property type="component" value="Unassembled WGS sequence"/>
</dbReference>
<dbReference type="RefSeq" id="WP_199241514.1">
    <property type="nucleotide sequence ID" value="NZ_RHPJ01000002.1"/>
</dbReference>
<name>A0A4Z1E5K2_9MICO</name>
<dbReference type="AlphaFoldDB" id="A0A4Z1E5K2"/>
<sequence length="213" mass="22017">MAEAPLRVVPLGPDTWDAFDALVEANGGIFGGCWCIGFHPETGTPGLNHRDAKRERVMTDRAHAALVLDATGGAVGWAQFGGPAELTRIKHRRAYEAEPPPSPDWRLTCVFVGKGHRGQGVARAAVEGAVDLIAAAGGGSVEAIAETTAGRTTVGRFLFSSTVELLESVGFARLRQVGKHAWIVTASIAPAAPNGVPAVPGTIAPSPAAPTKS</sequence>
<organism evidence="2 3">
    <name type="scientific">Serinibacter arcticus</name>
    <dbReference type="NCBI Taxonomy" id="1655435"/>
    <lineage>
        <taxon>Bacteria</taxon>
        <taxon>Bacillati</taxon>
        <taxon>Actinomycetota</taxon>
        <taxon>Actinomycetes</taxon>
        <taxon>Micrococcales</taxon>
        <taxon>Beutenbergiaceae</taxon>
        <taxon>Serinibacter</taxon>
    </lineage>
</organism>
<gene>
    <name evidence="2" type="ORF">SERN_0991</name>
</gene>
<accession>A0A4Z1E5K2</accession>
<evidence type="ECO:0000313" key="3">
    <source>
        <dbReference type="Proteomes" id="UP000297318"/>
    </source>
</evidence>
<keyword evidence="3" id="KW-1185">Reference proteome</keyword>
<protein>
    <submittedName>
        <fullName evidence="2">GCN5-related N-acetyltransferase</fullName>
    </submittedName>
</protein>
<feature type="domain" description="N-acetyltransferase" evidence="1">
    <location>
        <begin position="58"/>
        <end position="143"/>
    </location>
</feature>
<dbReference type="InterPro" id="IPR016181">
    <property type="entry name" value="Acyl_CoA_acyltransferase"/>
</dbReference>
<dbReference type="EMBL" id="RHPJ01000002">
    <property type="protein sequence ID" value="TGO04987.1"/>
    <property type="molecule type" value="Genomic_DNA"/>
</dbReference>
<proteinExistence type="predicted"/>
<evidence type="ECO:0000313" key="2">
    <source>
        <dbReference type="EMBL" id="TGO04987.1"/>
    </source>
</evidence>
<comment type="caution">
    <text evidence="2">The sequence shown here is derived from an EMBL/GenBank/DDBJ whole genome shotgun (WGS) entry which is preliminary data.</text>
</comment>